<dbReference type="Proteomes" id="UP001164929">
    <property type="component" value="Chromosome 3"/>
</dbReference>
<feature type="region of interest" description="Disordered" evidence="7">
    <location>
        <begin position="1"/>
        <end position="23"/>
    </location>
</feature>
<evidence type="ECO:0000256" key="1">
    <source>
        <dbReference type="ARBA" id="ARBA00005405"/>
    </source>
</evidence>
<name>A0AAD6W844_9ROSI</name>
<evidence type="ECO:0000256" key="6">
    <source>
        <dbReference type="SAM" id="Coils"/>
    </source>
</evidence>
<organism evidence="8 9">
    <name type="scientific">Populus alba x Populus x berolinensis</name>
    <dbReference type="NCBI Taxonomy" id="444605"/>
    <lineage>
        <taxon>Eukaryota</taxon>
        <taxon>Viridiplantae</taxon>
        <taxon>Streptophyta</taxon>
        <taxon>Embryophyta</taxon>
        <taxon>Tracheophyta</taxon>
        <taxon>Spermatophyta</taxon>
        <taxon>Magnoliopsida</taxon>
        <taxon>eudicotyledons</taxon>
        <taxon>Gunneridae</taxon>
        <taxon>Pentapetalae</taxon>
        <taxon>rosids</taxon>
        <taxon>fabids</taxon>
        <taxon>Malpighiales</taxon>
        <taxon>Salicaceae</taxon>
        <taxon>Saliceae</taxon>
        <taxon>Populus</taxon>
    </lineage>
</organism>
<comment type="similarity">
    <text evidence="1">Belongs to the FLX family.</text>
</comment>
<reference evidence="8" key="1">
    <citation type="journal article" date="2023" name="Mol. Ecol. Resour.">
        <title>Chromosome-level genome assembly of a triploid poplar Populus alba 'Berolinensis'.</title>
        <authorList>
            <person name="Chen S."/>
            <person name="Yu Y."/>
            <person name="Wang X."/>
            <person name="Wang S."/>
            <person name="Zhang T."/>
            <person name="Zhou Y."/>
            <person name="He R."/>
            <person name="Meng N."/>
            <person name="Wang Y."/>
            <person name="Liu W."/>
            <person name="Liu Z."/>
            <person name="Liu J."/>
            <person name="Guo Q."/>
            <person name="Huang H."/>
            <person name="Sederoff R.R."/>
            <person name="Wang G."/>
            <person name="Qu G."/>
            <person name="Chen S."/>
        </authorList>
    </citation>
    <scope>NUCLEOTIDE SEQUENCE</scope>
    <source>
        <strain evidence="8">SC-2020</strain>
    </source>
</reference>
<evidence type="ECO:0000256" key="5">
    <source>
        <dbReference type="ARBA" id="ARBA00023089"/>
    </source>
</evidence>
<feature type="coiled-coil region" evidence="6">
    <location>
        <begin position="195"/>
        <end position="222"/>
    </location>
</feature>
<comment type="caution">
    <text evidence="8">The sequence shown here is derived from an EMBL/GenBank/DDBJ whole genome shotgun (WGS) entry which is preliminary data.</text>
</comment>
<evidence type="ECO:0000256" key="2">
    <source>
        <dbReference type="ARBA" id="ARBA00022473"/>
    </source>
</evidence>
<dbReference type="GO" id="GO:0009908">
    <property type="term" value="P:flower development"/>
    <property type="evidence" value="ECO:0007669"/>
    <property type="project" value="UniProtKB-KW"/>
</dbReference>
<dbReference type="EMBL" id="JAQIZT010000003">
    <property type="protein sequence ID" value="KAJ7002915.1"/>
    <property type="molecule type" value="Genomic_DNA"/>
</dbReference>
<evidence type="ECO:0008006" key="10">
    <source>
        <dbReference type="Google" id="ProtNLM"/>
    </source>
</evidence>
<dbReference type="InterPro" id="IPR040353">
    <property type="entry name" value="FLX/FLX-like"/>
</dbReference>
<proteinExistence type="inferred from homology"/>
<evidence type="ECO:0000313" key="8">
    <source>
        <dbReference type="EMBL" id="KAJ7002915.1"/>
    </source>
</evidence>
<dbReference type="AlphaFoldDB" id="A0AAD6W844"/>
<keyword evidence="9" id="KW-1185">Reference proteome</keyword>
<evidence type="ECO:0000313" key="9">
    <source>
        <dbReference type="Proteomes" id="UP001164929"/>
    </source>
</evidence>
<dbReference type="GO" id="GO:0030154">
    <property type="term" value="P:cell differentiation"/>
    <property type="evidence" value="ECO:0007669"/>
    <property type="project" value="UniProtKB-KW"/>
</dbReference>
<feature type="coiled-coil region" evidence="6">
    <location>
        <begin position="70"/>
        <end position="104"/>
    </location>
</feature>
<accession>A0AAD6W844</accession>
<keyword evidence="3" id="KW-0221">Differentiation</keyword>
<dbReference type="PANTHER" id="PTHR33405">
    <property type="entry name" value="PROTEIN FLX-LIKE 2"/>
    <property type="match status" value="1"/>
</dbReference>
<protein>
    <recommendedName>
        <fullName evidence="10">Protein FLX-like 3</fullName>
    </recommendedName>
</protein>
<evidence type="ECO:0000256" key="7">
    <source>
        <dbReference type="SAM" id="MobiDB-lite"/>
    </source>
</evidence>
<keyword evidence="4 6" id="KW-0175">Coiled coil</keyword>
<evidence type="ECO:0000256" key="4">
    <source>
        <dbReference type="ARBA" id="ARBA00023054"/>
    </source>
</evidence>
<keyword evidence="2" id="KW-0217">Developmental protein</keyword>
<dbReference type="PANTHER" id="PTHR33405:SF20">
    <property type="entry name" value="PROTEIN FLX-LIKE 3"/>
    <property type="match status" value="1"/>
</dbReference>
<keyword evidence="5" id="KW-0287">Flowering</keyword>
<evidence type="ECO:0000256" key="3">
    <source>
        <dbReference type="ARBA" id="ARBA00022782"/>
    </source>
</evidence>
<sequence>MKGRKERNRNFPENPKMAGRNRIPRELYNDRRGFIVERPFIRGHPMPQPAFLEEELEMQHAEIRRLLGDNRRLIEDRMGLQQELGAAKEELHRMNIVIAEIRAEQDVLIKKGLKLEADLRVTEPLKNETVQLRAEIQKLSSSKQELVGQVQTMKQDVARLQADNHQIPLLRGEIEGLHQELMHTRAAIEYEKKANIELVEQRQSMEKNLVSMAREVEKLRVELSSSDSRPPWSAAAGGSYGMKFGIPEGAFPPPYGDGYAVHLVDFEAYSFAIAMCSRCYRLAGLLFIIHDKTIYSLGSSTMVTTELFCSRHSFRQQVWDVMNLRWNCSVTGGGCVEIELVQLVERYSIFFGFLDGLIGMYASHFSALQKCVWKLDGDIPRLESWMEVIANFLPDQNFPSFHPICGYATLLQPLFQHTLSISSFNLFCNTI</sequence>
<gene>
    <name evidence="8" type="ORF">NC653_008212</name>
</gene>